<evidence type="ECO:0000259" key="3">
    <source>
        <dbReference type="Pfam" id="PF05738"/>
    </source>
</evidence>
<dbReference type="Gene3D" id="2.60.40.1140">
    <property type="entry name" value="Collagen-binding surface protein Cna, B-type domain"/>
    <property type="match status" value="1"/>
</dbReference>
<evidence type="ECO:0000313" key="5">
    <source>
        <dbReference type="Proteomes" id="UP001200537"/>
    </source>
</evidence>
<comment type="caution">
    <text evidence="4">The sequence shown here is derived from an EMBL/GenBank/DDBJ whole genome shotgun (WGS) entry which is preliminary data.</text>
</comment>
<feature type="region of interest" description="Disordered" evidence="1">
    <location>
        <begin position="355"/>
        <end position="379"/>
    </location>
</feature>
<dbReference type="CDD" id="cd00222">
    <property type="entry name" value="CollagenBindB"/>
    <property type="match status" value="1"/>
</dbReference>
<accession>A0AAJ1BBZ8</accession>
<dbReference type="InterPro" id="IPR008454">
    <property type="entry name" value="Collagen-bd_Cna-like_B-typ_dom"/>
</dbReference>
<dbReference type="SUPFAM" id="SSF49478">
    <property type="entry name" value="Cna protein B-type domain"/>
    <property type="match status" value="1"/>
</dbReference>
<feature type="compositionally biased region" description="Polar residues" evidence="1">
    <location>
        <begin position="355"/>
        <end position="371"/>
    </location>
</feature>
<dbReference type="GO" id="GO:0005975">
    <property type="term" value="P:carbohydrate metabolic process"/>
    <property type="evidence" value="ECO:0007669"/>
    <property type="project" value="UniProtKB-ARBA"/>
</dbReference>
<proteinExistence type="predicted"/>
<protein>
    <submittedName>
        <fullName evidence="4">Cna B-type domain-containing protein</fullName>
    </submittedName>
</protein>
<feature type="region of interest" description="Disordered" evidence="1">
    <location>
        <begin position="34"/>
        <end position="53"/>
    </location>
</feature>
<feature type="domain" description="CNA-B" evidence="3">
    <location>
        <begin position="231"/>
        <end position="310"/>
    </location>
</feature>
<evidence type="ECO:0000256" key="1">
    <source>
        <dbReference type="SAM" id="MobiDB-lite"/>
    </source>
</evidence>
<feature type="signal peptide" evidence="2">
    <location>
        <begin position="1"/>
        <end position="35"/>
    </location>
</feature>
<dbReference type="InterPro" id="IPR013783">
    <property type="entry name" value="Ig-like_fold"/>
</dbReference>
<sequence length="379" mass="40627">MSKAISFNRLLGTLAATLLATLLGIGMLTPAAAHAAPPAGPSGTGGETSASSGTTSLDLVNLEKIDQNAKGTITLDFHYEGAPLAGVKVSAYRIAEVKRHFPALPAYQQYLQALKWNDFQDKSGAIPAGSVDASKWADFAGNLANHIHADQVAPEATATSDSNGKATFNNLKVGVYLLLADPFTNAGASGETYVFNPSLVTVPSLVDGKLQYDVNAVAKLEKVLPKPAQYQVVKHWQDGGNQTARPKAVKIQILRDEKLFQTIELNNANNWTYRWEDSEGHRWAVAEQLGNSPYTVSYEKIGQAFTVTNTLVPKNPPKRPPLSKTGANLNYLWLAPLLMVLGAGGIAARRRQVATAGSSDFKSESATNSKQNRADREAK</sequence>
<feature type="chain" id="PRO_5042480554" evidence="2">
    <location>
        <begin position="36"/>
        <end position="379"/>
    </location>
</feature>
<name>A0AAJ1BBZ8_9ACTO</name>
<dbReference type="AlphaFoldDB" id="A0AAJ1BBZ8"/>
<keyword evidence="2" id="KW-0732">Signal</keyword>
<reference evidence="4" key="1">
    <citation type="submission" date="2022-01" db="EMBL/GenBank/DDBJ databases">
        <title>Collection of gut derived symbiotic bacterial strains cultured from healthy donors.</title>
        <authorList>
            <person name="Lin H."/>
            <person name="Kohout C."/>
            <person name="Waligurski E."/>
            <person name="Pamer E.G."/>
        </authorList>
    </citation>
    <scope>NUCLEOTIDE SEQUENCE</scope>
    <source>
        <strain evidence="4">DFI.7.46</strain>
    </source>
</reference>
<dbReference type="Pfam" id="PF05738">
    <property type="entry name" value="Cna_B"/>
    <property type="match status" value="1"/>
</dbReference>
<dbReference type="Proteomes" id="UP001200537">
    <property type="component" value="Unassembled WGS sequence"/>
</dbReference>
<dbReference type="Gene3D" id="2.60.40.10">
    <property type="entry name" value="Immunoglobulins"/>
    <property type="match status" value="1"/>
</dbReference>
<evidence type="ECO:0000256" key="2">
    <source>
        <dbReference type="SAM" id="SignalP"/>
    </source>
</evidence>
<evidence type="ECO:0000313" key="4">
    <source>
        <dbReference type="EMBL" id="MCG4618089.1"/>
    </source>
</evidence>
<dbReference type="RefSeq" id="WP_024059759.1">
    <property type="nucleotide sequence ID" value="NZ_JAGZVZ010000002.1"/>
</dbReference>
<gene>
    <name evidence="4" type="ORF">L0M99_06235</name>
</gene>
<organism evidence="4 5">
    <name type="scientific">Varibaculum cambriense</name>
    <dbReference type="NCBI Taxonomy" id="184870"/>
    <lineage>
        <taxon>Bacteria</taxon>
        <taxon>Bacillati</taxon>
        <taxon>Actinomycetota</taxon>
        <taxon>Actinomycetes</taxon>
        <taxon>Actinomycetales</taxon>
        <taxon>Actinomycetaceae</taxon>
        <taxon>Varibaculum</taxon>
    </lineage>
</organism>
<dbReference type="EMBL" id="JAKNHJ010000010">
    <property type="protein sequence ID" value="MCG4618089.1"/>
    <property type="molecule type" value="Genomic_DNA"/>
</dbReference>